<evidence type="ECO:0000313" key="2">
    <source>
        <dbReference type="Proteomes" id="UP000887572"/>
    </source>
</evidence>
<dbReference type="Proteomes" id="UP000887572">
    <property type="component" value="Unplaced"/>
</dbReference>
<dbReference type="AlphaFoldDB" id="A0A914HC51"/>
<sequence>MGIQATVSNNNVGVQARLRATGVGVQCVPKSNDANPKRRPSGDSESLDKVAESMQLFDEIFGEGWWNNAKADEWHKLTLEQNFHHQIDGQNTQIGQIEPNSTDQLGQIEFNSTDQLGQIGPNSTDQLGQIEPNSTDQLGQIEPNSTDQNPPLTEFDHSDNAKNAEDEQKQIDKTVAKELGFCFQTIYNWKKELGQSTPQHIYSHNEQKELMKRYYKIKDKNPKISDEEIVKRSLQFGLKPSTWLSFKRDISSRFGRA</sequence>
<name>A0A914HC51_GLORO</name>
<protein>
    <submittedName>
        <fullName evidence="3">Uncharacterized protein</fullName>
    </submittedName>
</protein>
<evidence type="ECO:0000256" key="1">
    <source>
        <dbReference type="SAM" id="MobiDB-lite"/>
    </source>
</evidence>
<proteinExistence type="predicted"/>
<evidence type="ECO:0000313" key="3">
    <source>
        <dbReference type="WBParaSite" id="Gr19_v10_g15243.t1"/>
    </source>
</evidence>
<keyword evidence="2" id="KW-1185">Reference proteome</keyword>
<feature type="compositionally biased region" description="Basic and acidic residues" evidence="1">
    <location>
        <begin position="154"/>
        <end position="168"/>
    </location>
</feature>
<accession>A0A914HC51</accession>
<feature type="compositionally biased region" description="Polar residues" evidence="1">
    <location>
        <begin position="114"/>
        <end position="151"/>
    </location>
</feature>
<organism evidence="2 3">
    <name type="scientific">Globodera rostochiensis</name>
    <name type="common">Golden nematode worm</name>
    <name type="synonym">Heterodera rostochiensis</name>
    <dbReference type="NCBI Taxonomy" id="31243"/>
    <lineage>
        <taxon>Eukaryota</taxon>
        <taxon>Metazoa</taxon>
        <taxon>Ecdysozoa</taxon>
        <taxon>Nematoda</taxon>
        <taxon>Chromadorea</taxon>
        <taxon>Rhabditida</taxon>
        <taxon>Tylenchina</taxon>
        <taxon>Tylenchomorpha</taxon>
        <taxon>Tylenchoidea</taxon>
        <taxon>Heteroderidae</taxon>
        <taxon>Heteroderinae</taxon>
        <taxon>Globodera</taxon>
    </lineage>
</organism>
<feature type="region of interest" description="Disordered" evidence="1">
    <location>
        <begin position="114"/>
        <end position="168"/>
    </location>
</feature>
<feature type="region of interest" description="Disordered" evidence="1">
    <location>
        <begin position="27"/>
        <end position="47"/>
    </location>
</feature>
<dbReference type="WBParaSite" id="Gr19_v10_g15243.t1">
    <property type="protein sequence ID" value="Gr19_v10_g15243.t1"/>
    <property type="gene ID" value="Gr19_v10_g15243"/>
</dbReference>
<reference evidence="3" key="1">
    <citation type="submission" date="2022-11" db="UniProtKB">
        <authorList>
            <consortium name="WormBaseParasite"/>
        </authorList>
    </citation>
    <scope>IDENTIFICATION</scope>
</reference>